<accession>A0A2K3KMX9</accession>
<feature type="non-terminal residue" evidence="2">
    <location>
        <position position="1"/>
    </location>
</feature>
<dbReference type="AlphaFoldDB" id="A0A2K3KMX9"/>
<gene>
    <name evidence="2" type="ORF">L195_g055711</name>
</gene>
<evidence type="ECO:0000313" key="3">
    <source>
        <dbReference type="Proteomes" id="UP000236291"/>
    </source>
</evidence>
<reference evidence="2 3" key="2">
    <citation type="journal article" date="2017" name="Front. Plant Sci.">
        <title>Gene Classification and Mining of Molecular Markers Useful in Red Clover (Trifolium pratense) Breeding.</title>
        <authorList>
            <person name="Istvanek J."/>
            <person name="Dluhosova J."/>
            <person name="Dluhos P."/>
            <person name="Patkova L."/>
            <person name="Nedelnik J."/>
            <person name="Repkova J."/>
        </authorList>
    </citation>
    <scope>NUCLEOTIDE SEQUENCE [LARGE SCALE GENOMIC DNA]</scope>
    <source>
        <strain evidence="3">cv. Tatra</strain>
        <tissue evidence="2">Young leaves</tissue>
    </source>
</reference>
<dbReference type="EMBL" id="ASHM01102568">
    <property type="protein sequence ID" value="PNX67593.1"/>
    <property type="molecule type" value="Genomic_DNA"/>
</dbReference>
<evidence type="ECO:0000256" key="1">
    <source>
        <dbReference type="SAM" id="MobiDB-lite"/>
    </source>
</evidence>
<dbReference type="Proteomes" id="UP000236291">
    <property type="component" value="Unassembled WGS sequence"/>
</dbReference>
<comment type="caution">
    <text evidence="2">The sequence shown here is derived from an EMBL/GenBank/DDBJ whole genome shotgun (WGS) entry which is preliminary data.</text>
</comment>
<sequence length="32" mass="3585">AKDQEDDARIKQGVDDVQEEHGTLSNKVESSR</sequence>
<proteinExistence type="predicted"/>
<organism evidence="2 3">
    <name type="scientific">Trifolium pratense</name>
    <name type="common">Red clover</name>
    <dbReference type="NCBI Taxonomy" id="57577"/>
    <lineage>
        <taxon>Eukaryota</taxon>
        <taxon>Viridiplantae</taxon>
        <taxon>Streptophyta</taxon>
        <taxon>Embryophyta</taxon>
        <taxon>Tracheophyta</taxon>
        <taxon>Spermatophyta</taxon>
        <taxon>Magnoliopsida</taxon>
        <taxon>eudicotyledons</taxon>
        <taxon>Gunneridae</taxon>
        <taxon>Pentapetalae</taxon>
        <taxon>rosids</taxon>
        <taxon>fabids</taxon>
        <taxon>Fabales</taxon>
        <taxon>Fabaceae</taxon>
        <taxon>Papilionoideae</taxon>
        <taxon>50 kb inversion clade</taxon>
        <taxon>NPAAA clade</taxon>
        <taxon>Hologalegina</taxon>
        <taxon>IRL clade</taxon>
        <taxon>Trifolieae</taxon>
        <taxon>Trifolium</taxon>
    </lineage>
</organism>
<evidence type="ECO:0000313" key="2">
    <source>
        <dbReference type="EMBL" id="PNX67593.1"/>
    </source>
</evidence>
<name>A0A2K3KMX9_TRIPR</name>
<feature type="compositionally biased region" description="Polar residues" evidence="1">
    <location>
        <begin position="23"/>
        <end position="32"/>
    </location>
</feature>
<feature type="compositionally biased region" description="Basic and acidic residues" evidence="1">
    <location>
        <begin position="1"/>
        <end position="22"/>
    </location>
</feature>
<feature type="region of interest" description="Disordered" evidence="1">
    <location>
        <begin position="1"/>
        <end position="32"/>
    </location>
</feature>
<reference evidence="2 3" key="1">
    <citation type="journal article" date="2014" name="Am. J. Bot.">
        <title>Genome assembly and annotation for red clover (Trifolium pratense; Fabaceae).</title>
        <authorList>
            <person name="Istvanek J."/>
            <person name="Jaros M."/>
            <person name="Krenek A."/>
            <person name="Repkova J."/>
        </authorList>
    </citation>
    <scope>NUCLEOTIDE SEQUENCE [LARGE SCALE GENOMIC DNA]</scope>
    <source>
        <strain evidence="3">cv. Tatra</strain>
        <tissue evidence="2">Young leaves</tissue>
    </source>
</reference>
<protein>
    <submittedName>
        <fullName evidence="2">Uncharacterized protein</fullName>
    </submittedName>
</protein>